<organism evidence="1 2">
    <name type="scientific">Rhizobium mesoamericanum STM3625</name>
    <dbReference type="NCBI Taxonomy" id="1211777"/>
    <lineage>
        <taxon>Bacteria</taxon>
        <taxon>Pseudomonadati</taxon>
        <taxon>Pseudomonadota</taxon>
        <taxon>Alphaproteobacteria</taxon>
        <taxon>Hyphomicrobiales</taxon>
        <taxon>Rhizobiaceae</taxon>
        <taxon>Rhizobium/Agrobacterium group</taxon>
        <taxon>Rhizobium</taxon>
    </lineage>
</organism>
<dbReference type="HOGENOM" id="CLU_2047837_0_0_5"/>
<sequence>MYLPRITKVPIEDWEVCLQAAHPGYIGWEEFMDNQRRLENNINHYEAGHTGAPRKGAALLQGIAVCGRCGRRMSFRLAAPQETIPSTHAVLMAVTMEGRYARRCALCPSTHASKAFYLRL</sequence>
<dbReference type="PANTHER" id="PTHR30461:SF23">
    <property type="entry name" value="DNA RECOMBINASE-RELATED"/>
    <property type="match status" value="1"/>
</dbReference>
<dbReference type="Proteomes" id="UP000009319">
    <property type="component" value="Unassembled WGS sequence"/>
</dbReference>
<keyword evidence="2" id="KW-1185">Reference proteome</keyword>
<name>K0Q594_9HYPH</name>
<gene>
    <name evidence="1" type="ORF">BN77_p2130002</name>
</gene>
<dbReference type="EMBL" id="CANI01000076">
    <property type="protein sequence ID" value="CCM79897.1"/>
    <property type="molecule type" value="Genomic_DNA"/>
</dbReference>
<dbReference type="AlphaFoldDB" id="K0Q594"/>
<dbReference type="STRING" id="1211777.BN77_p2130002"/>
<comment type="caution">
    <text evidence="1">The sequence shown here is derived from an EMBL/GenBank/DDBJ whole genome shotgun (WGS) entry which is preliminary data.</text>
</comment>
<protein>
    <submittedName>
        <fullName evidence="1">Uncharacterized protein</fullName>
    </submittedName>
</protein>
<accession>K0Q594</accession>
<dbReference type="InterPro" id="IPR050639">
    <property type="entry name" value="SSR_resolvase"/>
</dbReference>
<proteinExistence type="predicted"/>
<evidence type="ECO:0000313" key="1">
    <source>
        <dbReference type="EMBL" id="CCM79897.1"/>
    </source>
</evidence>
<reference evidence="1 2" key="1">
    <citation type="journal article" date="2013" name="Genome Announc.">
        <title>Draft Genome Sequence of Rhizobium mesoamericanum STM3625, a Nitrogen-Fixing Symbiont of Mimosa pudica Isolated in French Guiana (South America).</title>
        <authorList>
            <person name="Moulin L."/>
            <person name="Mornico D."/>
            <person name="Melkonian R."/>
            <person name="Klonowska A."/>
        </authorList>
    </citation>
    <scope>NUCLEOTIDE SEQUENCE [LARGE SCALE GENOMIC DNA]</scope>
    <source>
        <strain evidence="1 2">STM3625</strain>
    </source>
</reference>
<dbReference type="eggNOG" id="COG1961">
    <property type="taxonomic scope" value="Bacteria"/>
</dbReference>
<dbReference type="GO" id="GO:0000150">
    <property type="term" value="F:DNA strand exchange activity"/>
    <property type="evidence" value="ECO:0007669"/>
    <property type="project" value="TreeGrafter"/>
</dbReference>
<evidence type="ECO:0000313" key="2">
    <source>
        <dbReference type="Proteomes" id="UP000009319"/>
    </source>
</evidence>
<dbReference type="PANTHER" id="PTHR30461">
    <property type="entry name" value="DNA-INVERTASE FROM LAMBDOID PROPHAGE"/>
    <property type="match status" value="1"/>
</dbReference>